<dbReference type="GO" id="GO:0005524">
    <property type="term" value="F:ATP binding"/>
    <property type="evidence" value="ECO:0007669"/>
    <property type="project" value="UniProtKB-KW"/>
</dbReference>
<reference evidence="11 12" key="1">
    <citation type="submission" date="2020-06" db="EMBL/GenBank/DDBJ databases">
        <title>Acidovorax antarctica sp. nov., isolated from Corinth ice sheet soil, Antarctic Fields Peninsula.</title>
        <authorList>
            <person name="Xu Q."/>
            <person name="Peng F."/>
        </authorList>
    </citation>
    <scope>NUCLEOTIDE SEQUENCE [LARGE SCALE GENOMIC DNA]</scope>
    <source>
        <strain evidence="11 12">16-35-5</strain>
    </source>
</reference>
<dbReference type="EMBL" id="CP054840">
    <property type="protein sequence ID" value="QKV53449.1"/>
    <property type="molecule type" value="Genomic_DNA"/>
</dbReference>
<dbReference type="Pfam" id="PF00664">
    <property type="entry name" value="ABC_membrane"/>
    <property type="match status" value="1"/>
</dbReference>
<dbReference type="SMART" id="SM00382">
    <property type="entry name" value="AAA"/>
    <property type="match status" value="1"/>
</dbReference>
<evidence type="ECO:0000256" key="4">
    <source>
        <dbReference type="ARBA" id="ARBA00022741"/>
    </source>
</evidence>
<dbReference type="SUPFAM" id="SSF52540">
    <property type="entry name" value="P-loop containing nucleoside triphosphate hydrolases"/>
    <property type="match status" value="1"/>
</dbReference>
<comment type="subcellular location">
    <subcellularLocation>
        <location evidence="1">Cell membrane</location>
        <topology evidence="1">Multi-pass membrane protein</topology>
    </subcellularLocation>
</comment>
<dbReference type="RefSeq" id="WP_175504255.1">
    <property type="nucleotide sequence ID" value="NZ_CP054840.1"/>
</dbReference>
<name>A0A6N1X223_9BURK</name>
<dbReference type="Proteomes" id="UP000509579">
    <property type="component" value="Chromosome"/>
</dbReference>
<dbReference type="PROSITE" id="PS50893">
    <property type="entry name" value="ABC_TRANSPORTER_2"/>
    <property type="match status" value="1"/>
</dbReference>
<dbReference type="GO" id="GO:0005886">
    <property type="term" value="C:plasma membrane"/>
    <property type="evidence" value="ECO:0007669"/>
    <property type="project" value="UniProtKB-SubCell"/>
</dbReference>
<dbReference type="SUPFAM" id="SSF90123">
    <property type="entry name" value="ABC transporter transmembrane region"/>
    <property type="match status" value="1"/>
</dbReference>
<dbReference type="GO" id="GO:0016887">
    <property type="term" value="F:ATP hydrolysis activity"/>
    <property type="evidence" value="ECO:0007669"/>
    <property type="project" value="InterPro"/>
</dbReference>
<dbReference type="PROSITE" id="PS00211">
    <property type="entry name" value="ABC_TRANSPORTER_1"/>
    <property type="match status" value="1"/>
</dbReference>
<dbReference type="PANTHER" id="PTHR24221:SF654">
    <property type="entry name" value="ATP-BINDING CASSETTE SUB-FAMILY B MEMBER 6"/>
    <property type="match status" value="1"/>
</dbReference>
<evidence type="ECO:0000259" key="10">
    <source>
        <dbReference type="PROSITE" id="PS50929"/>
    </source>
</evidence>
<feature type="transmembrane region" description="Helical" evidence="8">
    <location>
        <begin position="166"/>
        <end position="199"/>
    </location>
</feature>
<feature type="transmembrane region" description="Helical" evidence="8">
    <location>
        <begin position="270"/>
        <end position="289"/>
    </location>
</feature>
<keyword evidence="7 8" id="KW-0472">Membrane</keyword>
<accession>A0A6N1X223</accession>
<keyword evidence="4" id="KW-0547">Nucleotide-binding</keyword>
<dbReference type="AlphaFoldDB" id="A0A6N1X223"/>
<dbReference type="InterPro" id="IPR003439">
    <property type="entry name" value="ABC_transporter-like_ATP-bd"/>
</dbReference>
<dbReference type="InterPro" id="IPR011527">
    <property type="entry name" value="ABC1_TM_dom"/>
</dbReference>
<dbReference type="PROSITE" id="PS50929">
    <property type="entry name" value="ABC_TM1F"/>
    <property type="match status" value="1"/>
</dbReference>
<evidence type="ECO:0000256" key="2">
    <source>
        <dbReference type="ARBA" id="ARBA00022475"/>
    </source>
</evidence>
<dbReference type="Gene3D" id="1.20.1560.10">
    <property type="entry name" value="ABC transporter type 1, transmembrane domain"/>
    <property type="match status" value="1"/>
</dbReference>
<dbReference type="PANTHER" id="PTHR24221">
    <property type="entry name" value="ATP-BINDING CASSETTE SUB-FAMILY B"/>
    <property type="match status" value="1"/>
</dbReference>
<keyword evidence="2" id="KW-1003">Cell membrane</keyword>
<evidence type="ECO:0000313" key="12">
    <source>
        <dbReference type="Proteomes" id="UP000509579"/>
    </source>
</evidence>
<dbReference type="InterPro" id="IPR017871">
    <property type="entry name" value="ABC_transporter-like_CS"/>
</dbReference>
<dbReference type="GO" id="GO:0034040">
    <property type="term" value="F:ATPase-coupled lipid transmembrane transporter activity"/>
    <property type="evidence" value="ECO:0007669"/>
    <property type="project" value="TreeGrafter"/>
</dbReference>
<feature type="domain" description="ABC transporter" evidence="9">
    <location>
        <begin position="355"/>
        <end position="589"/>
    </location>
</feature>
<evidence type="ECO:0000256" key="6">
    <source>
        <dbReference type="ARBA" id="ARBA00022989"/>
    </source>
</evidence>
<dbReference type="Pfam" id="PF00005">
    <property type="entry name" value="ABC_tran"/>
    <property type="match status" value="1"/>
</dbReference>
<evidence type="ECO:0000256" key="5">
    <source>
        <dbReference type="ARBA" id="ARBA00022840"/>
    </source>
</evidence>
<evidence type="ECO:0000256" key="3">
    <source>
        <dbReference type="ARBA" id="ARBA00022692"/>
    </source>
</evidence>
<proteinExistence type="predicted"/>
<keyword evidence="3 8" id="KW-0812">Transmembrane</keyword>
<dbReference type="InterPro" id="IPR039421">
    <property type="entry name" value="Type_1_exporter"/>
</dbReference>
<dbReference type="InterPro" id="IPR003593">
    <property type="entry name" value="AAA+_ATPase"/>
</dbReference>
<feature type="transmembrane region" description="Helical" evidence="8">
    <location>
        <begin position="44"/>
        <end position="63"/>
    </location>
</feature>
<keyword evidence="6 8" id="KW-1133">Transmembrane helix</keyword>
<dbReference type="InterPro" id="IPR036640">
    <property type="entry name" value="ABC1_TM_sf"/>
</dbReference>
<evidence type="ECO:0000313" key="11">
    <source>
        <dbReference type="EMBL" id="QKV53449.1"/>
    </source>
</evidence>
<feature type="transmembrane region" description="Helical" evidence="8">
    <location>
        <begin position="75"/>
        <end position="95"/>
    </location>
</feature>
<gene>
    <name evidence="11" type="ORF">HUK68_11420</name>
</gene>
<feature type="domain" description="ABC transmembrane type-1" evidence="10">
    <location>
        <begin position="47"/>
        <end position="323"/>
    </location>
</feature>
<dbReference type="KEGG" id="aant:HUK68_11420"/>
<evidence type="ECO:0000256" key="8">
    <source>
        <dbReference type="SAM" id="Phobius"/>
    </source>
</evidence>
<dbReference type="InterPro" id="IPR027417">
    <property type="entry name" value="P-loop_NTPase"/>
</dbReference>
<dbReference type="Gene3D" id="3.40.50.300">
    <property type="entry name" value="P-loop containing nucleotide triphosphate hydrolases"/>
    <property type="match status" value="1"/>
</dbReference>
<organism evidence="11 12">
    <name type="scientific">Comamonas antarctica</name>
    <dbReference type="NCBI Taxonomy" id="2743470"/>
    <lineage>
        <taxon>Bacteria</taxon>
        <taxon>Pseudomonadati</taxon>
        <taxon>Pseudomonadota</taxon>
        <taxon>Betaproteobacteria</taxon>
        <taxon>Burkholderiales</taxon>
        <taxon>Comamonadaceae</taxon>
        <taxon>Comamonas</taxon>
    </lineage>
</organism>
<protein>
    <submittedName>
        <fullName evidence="11">ATP-binding cassette domain-containing protein</fullName>
    </submittedName>
</protein>
<keyword evidence="5 11" id="KW-0067">ATP-binding</keyword>
<evidence type="ECO:0000256" key="1">
    <source>
        <dbReference type="ARBA" id="ARBA00004651"/>
    </source>
</evidence>
<keyword evidence="12" id="KW-1185">Reference proteome</keyword>
<evidence type="ECO:0000259" key="9">
    <source>
        <dbReference type="PROSITE" id="PS50893"/>
    </source>
</evidence>
<evidence type="ECO:0000256" key="7">
    <source>
        <dbReference type="ARBA" id="ARBA00023136"/>
    </source>
</evidence>
<sequence>MLQYLLPRQLLNAVEQDAQSGAAAGYGAAIRESFDRASVHLRRAAWLSLPISLLGLLPSIFILQVYNRVIARGGLATLTAMVAGVLCFLGLELWLRRRRALALREAGATIDREVSQSLMNCMLRHPLLTLEGRPSSQWLQLFRDIGAMRSCVSGGLAASVLDLPMALLALVVIGIIAWPVLPVILVAMLILGVLAWWWADEVRSARVEEIEQARQLDRGTAEICNARSTLKVLGYDAAAKQSWQAGYDRWLGESFRKNGEMENARETSHVLLTFFSVAVITVGAIAINAQWMSIGSLMAVNLLSGKALGPIAQLASNWRSLARANESTARLQAVLREPLEPAAQSVEPPRPRGGFRLDNVSFHYPSGHVALDQVSLQIGPGGIHAILGRNGAGKSTLAKLLAGLYQPTQGSLFIDEYDMAQFSRADLGRWVGCLPQQSYWFGGPIIDTLRMVSPEADSHRIFIACRLSGAHDFISRLPNGYQTVLGEGGAGLSAGELRKLGLAQLYLRNPSVLILDEPSNDLDFESETALLHTLRQISLKHTIVVVTHSLRVASLAQHVYHVRGDGHVDHGTPDQMLPALFGVARAGAAPAAGAAPDVAPSETAPVMV</sequence>
<dbReference type="GO" id="GO:0140359">
    <property type="term" value="F:ABC-type transporter activity"/>
    <property type="evidence" value="ECO:0007669"/>
    <property type="project" value="InterPro"/>
</dbReference>